<dbReference type="PROSITE" id="PS51355">
    <property type="entry name" value="GLUTATHIONE_PEROXID_3"/>
    <property type="match status" value="1"/>
</dbReference>
<dbReference type="EMBL" id="UGQQ01000002">
    <property type="protein sequence ID" value="SUA27398.1"/>
    <property type="molecule type" value="Genomic_DNA"/>
</dbReference>
<dbReference type="GO" id="GO:0004601">
    <property type="term" value="F:peroxidase activity"/>
    <property type="evidence" value="ECO:0007669"/>
    <property type="project" value="UniProtKB-KW"/>
</dbReference>
<feature type="active site" evidence="4">
    <location>
        <position position="35"/>
    </location>
</feature>
<evidence type="ECO:0000313" key="6">
    <source>
        <dbReference type="EMBL" id="SUA27398.1"/>
    </source>
</evidence>
<dbReference type="GO" id="GO:0034599">
    <property type="term" value="P:cellular response to oxidative stress"/>
    <property type="evidence" value="ECO:0007669"/>
    <property type="project" value="TreeGrafter"/>
</dbReference>
<evidence type="ECO:0000256" key="1">
    <source>
        <dbReference type="ARBA" id="ARBA00006926"/>
    </source>
</evidence>
<evidence type="ECO:0000313" key="7">
    <source>
        <dbReference type="Proteomes" id="UP000254945"/>
    </source>
</evidence>
<dbReference type="SUPFAM" id="SSF52833">
    <property type="entry name" value="Thioredoxin-like"/>
    <property type="match status" value="1"/>
</dbReference>
<dbReference type="InterPro" id="IPR029760">
    <property type="entry name" value="GPX_CS"/>
</dbReference>
<evidence type="ECO:0000256" key="4">
    <source>
        <dbReference type="PIRSR" id="PIRSR000303-1"/>
    </source>
</evidence>
<dbReference type="PIRSF" id="PIRSF000303">
    <property type="entry name" value="Glutathion_perox"/>
    <property type="match status" value="1"/>
</dbReference>
<evidence type="ECO:0000256" key="3">
    <source>
        <dbReference type="ARBA" id="ARBA00023002"/>
    </source>
</evidence>
<dbReference type="PROSITE" id="PS00763">
    <property type="entry name" value="GLUTATHIONE_PEROXID_2"/>
    <property type="match status" value="1"/>
</dbReference>
<evidence type="ECO:0000256" key="5">
    <source>
        <dbReference type="RuleBase" id="RU000499"/>
    </source>
</evidence>
<reference evidence="6 7" key="1">
    <citation type="submission" date="2018-06" db="EMBL/GenBank/DDBJ databases">
        <authorList>
            <consortium name="Pathogen Informatics"/>
            <person name="Doyle S."/>
        </authorList>
    </citation>
    <scope>NUCLEOTIDE SEQUENCE [LARGE SCALE GENOMIC DNA]</scope>
    <source>
        <strain evidence="6 7">NCTC4524</strain>
    </source>
</reference>
<proteinExistence type="inferred from homology"/>
<dbReference type="AlphaFoldDB" id="A0A378W575"/>
<dbReference type="SMR" id="A0A378W575"/>
<evidence type="ECO:0000256" key="2">
    <source>
        <dbReference type="ARBA" id="ARBA00022559"/>
    </source>
</evidence>
<dbReference type="Gene3D" id="3.40.30.10">
    <property type="entry name" value="Glutaredoxin"/>
    <property type="match status" value="1"/>
</dbReference>
<dbReference type="PANTHER" id="PTHR11592">
    <property type="entry name" value="GLUTATHIONE PEROXIDASE"/>
    <property type="match status" value="1"/>
</dbReference>
<dbReference type="PRINTS" id="PR01011">
    <property type="entry name" value="GLUTPROXDASE"/>
</dbReference>
<organism evidence="6 7">
    <name type="scientific">Mycolicibacterium senegalense</name>
    <dbReference type="NCBI Taxonomy" id="1796"/>
    <lineage>
        <taxon>Bacteria</taxon>
        <taxon>Bacillati</taxon>
        <taxon>Actinomycetota</taxon>
        <taxon>Actinomycetes</taxon>
        <taxon>Mycobacteriales</taxon>
        <taxon>Mycobacteriaceae</taxon>
        <taxon>Mycolicibacterium</taxon>
    </lineage>
</organism>
<dbReference type="PANTHER" id="PTHR11592:SF78">
    <property type="entry name" value="GLUTATHIONE PEROXIDASE"/>
    <property type="match status" value="1"/>
</dbReference>
<accession>A0A378W575</accession>
<dbReference type="CDD" id="cd00340">
    <property type="entry name" value="GSH_Peroxidase"/>
    <property type="match status" value="1"/>
</dbReference>
<dbReference type="InterPro" id="IPR036249">
    <property type="entry name" value="Thioredoxin-like_sf"/>
</dbReference>
<protein>
    <recommendedName>
        <fullName evidence="5">Glutathione peroxidase</fullName>
    </recommendedName>
</protein>
<name>A0A378W575_9MYCO</name>
<comment type="similarity">
    <text evidence="1 5">Belongs to the glutathione peroxidase family.</text>
</comment>
<dbReference type="Pfam" id="PF00255">
    <property type="entry name" value="GSHPx"/>
    <property type="match status" value="1"/>
</dbReference>
<gene>
    <name evidence="6" type="primary">bsaA_2</name>
    <name evidence="6" type="ORF">NCTC4524_03369</name>
</gene>
<dbReference type="RefSeq" id="WP_036388894.1">
    <property type="nucleotide sequence ID" value="NZ_CP081000.1"/>
</dbReference>
<dbReference type="InterPro" id="IPR000889">
    <property type="entry name" value="Glutathione_peroxidase"/>
</dbReference>
<dbReference type="FunFam" id="3.40.30.10:FF:000010">
    <property type="entry name" value="Glutathione peroxidase"/>
    <property type="match status" value="1"/>
</dbReference>
<keyword evidence="2 5" id="KW-0575">Peroxidase</keyword>
<sequence>MTIHGFSATAADGSTHSLDAYAGRVALIVNVASKCGFTPQYEGLENLYRETRDRGLEILGFPCNQFGDQEPGTDAEIQDFCSTNYGVTFPVFGKVEVNGPDADPLFVYLRSEAPGDFGPECGPLYEHIKATRPEALDTDEVKWNFTKFLVGRDGRVIRRYEPTVTPEQIKSEISGLLD</sequence>
<keyword evidence="3 5" id="KW-0560">Oxidoreductase</keyword>
<dbReference type="Proteomes" id="UP000254945">
    <property type="component" value="Unassembled WGS sequence"/>
</dbReference>